<feature type="domain" description="Starch synthase catalytic" evidence="13">
    <location>
        <begin position="2"/>
        <end position="235"/>
    </location>
</feature>
<dbReference type="GO" id="GO:0005978">
    <property type="term" value="P:glycogen biosynthetic process"/>
    <property type="evidence" value="ECO:0007669"/>
    <property type="project" value="UniProtKB-UniRule"/>
</dbReference>
<evidence type="ECO:0000256" key="7">
    <source>
        <dbReference type="ARBA" id="ARBA00022676"/>
    </source>
</evidence>
<comment type="similarity">
    <text evidence="4 11">Belongs to the glycosyltransferase 1 family. Bacterial/plant glycogen synthase subfamily.</text>
</comment>
<evidence type="ECO:0000256" key="6">
    <source>
        <dbReference type="ARBA" id="ARBA00019935"/>
    </source>
</evidence>
<keyword evidence="8 11" id="KW-0808">Transferase</keyword>
<evidence type="ECO:0000256" key="2">
    <source>
        <dbReference type="ARBA" id="ARBA00002764"/>
    </source>
</evidence>
<dbReference type="GO" id="GO:0005829">
    <property type="term" value="C:cytosol"/>
    <property type="evidence" value="ECO:0007669"/>
    <property type="project" value="TreeGrafter"/>
</dbReference>
<dbReference type="PANTHER" id="PTHR45825">
    <property type="entry name" value="GRANULE-BOUND STARCH SYNTHASE 1, CHLOROPLASTIC/AMYLOPLASTIC"/>
    <property type="match status" value="1"/>
</dbReference>
<evidence type="ECO:0000256" key="1">
    <source>
        <dbReference type="ARBA" id="ARBA00001478"/>
    </source>
</evidence>
<sequence>MKILFIASEVEGLVKTGGLADVAYALPKELQRLGHDVRIVMPAYRSLNDIWMQWPKRQFSTKISYFNTETVDARYGEHEDLPIIAIDHPASFDRNGIYDDGHDAFYDNPYRFTVMTKAALDWCKLENWQPDIVHANDWQSSLAGFFLQEHYRHDPFFSATRSVLSIHNGAYQMHCDPKWLAQVGIDQRFYNPSDFEDNGHLNMLKGALGFADGVTTVSPGYAAELTTPIGGHGIDFKFRNLHRPIVGILNGCDYDQWNPETDPWLLAQFATPDDGGKARCKLGLQREMGLSIDAKVPLLATICRLVDQKGITYLIPVFKELMANHNCQVAMLGSGDPLLVAQLEQIQAEFPDRFRFVNGYDAGLSHRIEAGSDAFLMPSIFEPCGLNQIYSLRYGTVPLVREVGGLQDSVCRLSKSERNLKSATGFMFSELSEAALLEEVLRMLNVYQHKQTQWKALQRNGMAKRFSWKKSACQYQEFYRLLLDAPRAEHPLAI</sequence>
<comment type="catalytic activity">
    <reaction evidence="1 11">
        <text>[(1-&gt;4)-alpha-D-glucosyl](n) + ADP-alpha-D-glucose = [(1-&gt;4)-alpha-D-glucosyl](n+1) + ADP + H(+)</text>
        <dbReference type="Rhea" id="RHEA:18189"/>
        <dbReference type="Rhea" id="RHEA-COMP:9584"/>
        <dbReference type="Rhea" id="RHEA-COMP:9587"/>
        <dbReference type="ChEBI" id="CHEBI:15378"/>
        <dbReference type="ChEBI" id="CHEBI:15444"/>
        <dbReference type="ChEBI" id="CHEBI:57498"/>
        <dbReference type="ChEBI" id="CHEBI:456216"/>
        <dbReference type="EC" id="2.4.1.21"/>
    </reaction>
</comment>
<gene>
    <name evidence="11" type="primary">glgA</name>
    <name evidence="14" type="ORF">REIFOR_01418</name>
</gene>
<keyword evidence="9 11" id="KW-0320">Glycogen biosynthesis</keyword>
<proteinExistence type="inferred from homology"/>
<dbReference type="PANTHER" id="PTHR45825:SF11">
    <property type="entry name" value="ALPHA AMYLASE DOMAIN-CONTAINING PROTEIN"/>
    <property type="match status" value="1"/>
</dbReference>
<evidence type="ECO:0000256" key="8">
    <source>
        <dbReference type="ARBA" id="ARBA00022679"/>
    </source>
</evidence>
<dbReference type="InterPro" id="IPR011835">
    <property type="entry name" value="GS/SS"/>
</dbReference>
<evidence type="ECO:0000256" key="3">
    <source>
        <dbReference type="ARBA" id="ARBA00004964"/>
    </source>
</evidence>
<name>A0A2K8KTD9_9GAMM</name>
<protein>
    <recommendedName>
        <fullName evidence="6 11">Glycogen synthase</fullName>
        <ecNumber evidence="5 11">2.4.1.21</ecNumber>
    </recommendedName>
    <alternativeName>
        <fullName evidence="10 11">Starch [bacterial glycogen] synthase</fullName>
    </alternativeName>
</protein>
<accession>A0A2K8KTD9</accession>
<evidence type="ECO:0000256" key="9">
    <source>
        <dbReference type="ARBA" id="ARBA00023056"/>
    </source>
</evidence>
<evidence type="ECO:0000313" key="14">
    <source>
        <dbReference type="EMBL" id="ATX76564.1"/>
    </source>
</evidence>
<dbReference type="UniPathway" id="UPA00164"/>
<dbReference type="GO" id="GO:0009011">
    <property type="term" value="F:alpha-1,4-glucan glucosyltransferase (ADP-glucose donor) activity"/>
    <property type="evidence" value="ECO:0007669"/>
    <property type="project" value="UniProtKB-UniRule"/>
</dbReference>
<dbReference type="EMBL" id="CP011797">
    <property type="protein sequence ID" value="ATX76564.1"/>
    <property type="molecule type" value="Genomic_DNA"/>
</dbReference>
<comment type="function">
    <text evidence="2 11">Synthesizes alpha-1,4-glucan chains using ADP-glucose.</text>
</comment>
<evidence type="ECO:0000256" key="10">
    <source>
        <dbReference type="ARBA" id="ARBA00031722"/>
    </source>
</evidence>
<dbReference type="HAMAP" id="MF_00484">
    <property type="entry name" value="Glycogen_synth"/>
    <property type="match status" value="1"/>
</dbReference>
<dbReference type="InterPro" id="IPR001296">
    <property type="entry name" value="Glyco_trans_1"/>
</dbReference>
<evidence type="ECO:0000256" key="11">
    <source>
        <dbReference type="HAMAP-Rule" id="MF_00484"/>
    </source>
</evidence>
<evidence type="ECO:0000313" key="15">
    <source>
        <dbReference type="Proteomes" id="UP000229757"/>
    </source>
</evidence>
<dbReference type="SUPFAM" id="SSF53756">
    <property type="entry name" value="UDP-Glycosyltransferase/glycogen phosphorylase"/>
    <property type="match status" value="1"/>
</dbReference>
<feature type="binding site" evidence="11">
    <location>
        <position position="15"/>
    </location>
    <ligand>
        <name>ADP-alpha-D-glucose</name>
        <dbReference type="ChEBI" id="CHEBI:57498"/>
    </ligand>
</feature>
<comment type="pathway">
    <text evidence="3 11">Glycan biosynthesis; glycogen biosynthesis.</text>
</comment>
<keyword evidence="7 11" id="KW-0328">Glycosyltransferase</keyword>
<dbReference type="KEGG" id="rfo:REIFOR_01418"/>
<feature type="domain" description="Glycosyl transferase family 1" evidence="12">
    <location>
        <begin position="292"/>
        <end position="447"/>
    </location>
</feature>
<keyword evidence="15" id="KW-1185">Reference proteome</keyword>
<dbReference type="OrthoDB" id="9808590at2"/>
<dbReference type="Pfam" id="PF00534">
    <property type="entry name" value="Glycos_transf_1"/>
    <property type="match status" value="1"/>
</dbReference>
<evidence type="ECO:0000259" key="13">
    <source>
        <dbReference type="Pfam" id="PF08323"/>
    </source>
</evidence>
<dbReference type="Pfam" id="PF08323">
    <property type="entry name" value="Glyco_transf_5"/>
    <property type="match status" value="1"/>
</dbReference>
<dbReference type="CDD" id="cd03791">
    <property type="entry name" value="GT5_Glycogen_synthase_DULL1-like"/>
    <property type="match status" value="1"/>
</dbReference>
<dbReference type="AlphaFoldDB" id="A0A2K8KTD9"/>
<dbReference type="GO" id="GO:0004373">
    <property type="term" value="F:alpha-1,4-glucan glucosyltransferase (UDP-glucose donor) activity"/>
    <property type="evidence" value="ECO:0007669"/>
    <property type="project" value="InterPro"/>
</dbReference>
<dbReference type="Gene3D" id="3.40.50.2000">
    <property type="entry name" value="Glycogen Phosphorylase B"/>
    <property type="match status" value="2"/>
</dbReference>
<evidence type="ECO:0000259" key="12">
    <source>
        <dbReference type="Pfam" id="PF00534"/>
    </source>
</evidence>
<dbReference type="InterPro" id="IPR013534">
    <property type="entry name" value="Starch_synth_cat_dom"/>
</dbReference>
<dbReference type="EC" id="2.4.1.21" evidence="5 11"/>
<dbReference type="Proteomes" id="UP000229757">
    <property type="component" value="Chromosome"/>
</dbReference>
<dbReference type="RefSeq" id="WP_100256898.1">
    <property type="nucleotide sequence ID" value="NZ_CP011797.1"/>
</dbReference>
<evidence type="ECO:0000256" key="5">
    <source>
        <dbReference type="ARBA" id="ARBA00012588"/>
    </source>
</evidence>
<organism evidence="14 15">
    <name type="scientific">Reinekea forsetii</name>
    <dbReference type="NCBI Taxonomy" id="1336806"/>
    <lineage>
        <taxon>Bacteria</taxon>
        <taxon>Pseudomonadati</taxon>
        <taxon>Pseudomonadota</taxon>
        <taxon>Gammaproteobacteria</taxon>
        <taxon>Oceanospirillales</taxon>
        <taxon>Saccharospirillaceae</taxon>
        <taxon>Reinekea</taxon>
    </lineage>
</organism>
<dbReference type="NCBIfam" id="TIGR02095">
    <property type="entry name" value="glgA"/>
    <property type="match status" value="1"/>
</dbReference>
<reference evidence="14 15" key="1">
    <citation type="journal article" date="2017" name="Environ. Microbiol.">
        <title>Genomic and physiological analyses of 'Reinekea forsetii' reveal a versatile opportunistic lifestyle during spring algae blooms.</title>
        <authorList>
            <person name="Avci B."/>
            <person name="Hahnke R.L."/>
            <person name="Chafee M."/>
            <person name="Fischer T."/>
            <person name="Gruber-Vodicka H."/>
            <person name="Tegetmeyer H.E."/>
            <person name="Harder J."/>
            <person name="Fuchs B.M."/>
            <person name="Amann R.I."/>
            <person name="Teeling H."/>
        </authorList>
    </citation>
    <scope>NUCLEOTIDE SEQUENCE [LARGE SCALE GENOMIC DNA]</scope>
    <source>
        <strain evidence="14 15">Hel1_31_D35</strain>
    </source>
</reference>
<evidence type="ECO:0000256" key="4">
    <source>
        <dbReference type="ARBA" id="ARBA00010281"/>
    </source>
</evidence>